<evidence type="ECO:0000256" key="1">
    <source>
        <dbReference type="ARBA" id="ARBA00005755"/>
    </source>
</evidence>
<evidence type="ECO:0000256" key="9">
    <source>
        <dbReference type="ARBA" id="ARBA00049244"/>
    </source>
</evidence>
<dbReference type="AlphaFoldDB" id="A0A385GNM5"/>
<keyword evidence="5" id="KW-0548">Nucleotidyltransferase</keyword>
<keyword evidence="11" id="KW-0496">Mitochondrion</keyword>
<dbReference type="InterPro" id="IPR004868">
    <property type="entry name" value="DNA-dir_DNA_pol_B_mt/vir"/>
</dbReference>
<dbReference type="EC" id="2.7.7.7" evidence="2"/>
<evidence type="ECO:0000313" key="11">
    <source>
        <dbReference type="EMBL" id="AXX76245.1"/>
    </source>
</evidence>
<dbReference type="PANTHER" id="PTHR33568:SF3">
    <property type="entry name" value="DNA-DIRECTED DNA POLYMERASE"/>
    <property type="match status" value="1"/>
</dbReference>
<dbReference type="Gene3D" id="3.30.420.10">
    <property type="entry name" value="Ribonuclease H-like superfamily/Ribonuclease H"/>
    <property type="match status" value="1"/>
</dbReference>
<dbReference type="GO" id="GO:0003887">
    <property type="term" value="F:DNA-directed DNA polymerase activity"/>
    <property type="evidence" value="ECO:0007669"/>
    <property type="project" value="UniProtKB-KW"/>
</dbReference>
<evidence type="ECO:0000256" key="4">
    <source>
        <dbReference type="ARBA" id="ARBA00022679"/>
    </source>
</evidence>
<evidence type="ECO:0000256" key="5">
    <source>
        <dbReference type="ARBA" id="ARBA00022695"/>
    </source>
</evidence>
<evidence type="ECO:0000256" key="6">
    <source>
        <dbReference type="ARBA" id="ARBA00022705"/>
    </source>
</evidence>
<dbReference type="SUPFAM" id="SSF53098">
    <property type="entry name" value="Ribonuclease H-like"/>
    <property type="match status" value="1"/>
</dbReference>
<sequence length="498" mass="57318">MLLKVCYGNAQTFKMLGEQIPCIFIGPSYVSSLCDIIKDRLENSMLVYDYRHEDVSFIQLLIYKVDYTDKVKKASKGGSSPPADSSDNTDLINLSKFNSRLVLNKLVPLSMDLSDYKKGLTPLSSTEKARVIERNSLKSDNCEIYKKDMYTIVITKSSTDENKQQNDVSIYSDSGFKVTNFTDVEIDKNKFVRKTSNVYNTIYNGVVTKSRVSIPLAPVRGRKTSKRIKNLIIPDPHIGSFDLETYRDQGVSKVYSLGYYTKTHGVKIFYIDKESLDSDKLIIKCIDSMLENKYSGFTFYVHNLGLYDIVFLLSPLLKAKKEDESPKYKFKPVCRDDLMLSFTITKQDNRKLSIKFVDSLNLLNHPLEKLCNTYNTEVTKGLFPYDFVSKKTLFYEGEKPPINCFSKNVEVIEKDYNLIPLDNWSTELETIKYLEKDLVSLYQVIEKFSGIIYDENEIQVTQSLTISSLAMKIYLKNFYKNNVALIIFHGYTFLIRKV</sequence>
<name>A0A385GNM5_9LECA</name>
<dbReference type="InterPro" id="IPR012337">
    <property type="entry name" value="RNaseH-like_sf"/>
</dbReference>
<comment type="similarity">
    <text evidence="1">Belongs to the DNA polymerase type-B family.</text>
</comment>
<dbReference type="Pfam" id="PF03175">
    <property type="entry name" value="DNA_pol_B_2"/>
    <property type="match status" value="1"/>
</dbReference>
<keyword evidence="4" id="KW-0808">Transferase</keyword>
<protein>
    <recommendedName>
        <fullName evidence="3">Probable DNA polymerase</fullName>
        <ecNumber evidence="2">2.7.7.7</ecNumber>
    </recommendedName>
</protein>
<dbReference type="GeneID" id="38329215"/>
<dbReference type="EMBL" id="MG949117">
    <property type="protein sequence ID" value="AXX76245.1"/>
    <property type="molecule type" value="Genomic_DNA"/>
</dbReference>
<dbReference type="InterPro" id="IPR036397">
    <property type="entry name" value="RNaseH_sf"/>
</dbReference>
<reference evidence="11" key="1">
    <citation type="journal article" date="2018" name="Mitochondrial DNA Part B Resour">
        <title>Genomic insights into the mitochondria of 11 eastern North American species of Cladonia.</title>
        <authorList>
            <person name="Brigham L.M."/>
            <person name="Allende L.M."/>
            <person name="Shipley B.R."/>
            <person name="Boyd K.C."/>
            <person name="Higgins T.J."/>
            <person name="Kelly N."/>
            <person name="Anderson Stewart C.R."/>
            <person name="Keepers K.G."/>
            <person name="Pogoda C.S."/>
            <person name="Lendemer J.C."/>
            <person name="Tripp E.A."/>
            <person name="Kane N.C."/>
        </authorList>
    </citation>
    <scope>NUCLEOTIDE SEQUENCE</scope>
</reference>
<evidence type="ECO:0000259" key="10">
    <source>
        <dbReference type="Pfam" id="PF03175"/>
    </source>
</evidence>
<dbReference type="GO" id="GO:0006260">
    <property type="term" value="P:DNA replication"/>
    <property type="evidence" value="ECO:0007669"/>
    <property type="project" value="UniProtKB-KW"/>
</dbReference>
<keyword evidence="8" id="KW-0238">DNA-binding</keyword>
<feature type="domain" description="DNA-directed DNA polymerase family B mitochondria/virus" evidence="10">
    <location>
        <begin position="293"/>
        <end position="484"/>
    </location>
</feature>
<dbReference type="PANTHER" id="PTHR33568">
    <property type="entry name" value="DNA POLYMERASE"/>
    <property type="match status" value="1"/>
</dbReference>
<accession>A0A385GNM5</accession>
<dbReference type="GO" id="GO:0003677">
    <property type="term" value="F:DNA binding"/>
    <property type="evidence" value="ECO:0007669"/>
    <property type="project" value="UniProtKB-KW"/>
</dbReference>
<proteinExistence type="inferred from homology"/>
<geneLocation type="mitochondrion" evidence="11"/>
<organism evidence="11">
    <name type="scientific">Cladonia subtenuis</name>
    <dbReference type="NCBI Taxonomy" id="195789"/>
    <lineage>
        <taxon>Eukaryota</taxon>
        <taxon>Fungi</taxon>
        <taxon>Dikarya</taxon>
        <taxon>Ascomycota</taxon>
        <taxon>Pezizomycotina</taxon>
        <taxon>Lecanoromycetes</taxon>
        <taxon>OSLEUM clade</taxon>
        <taxon>Lecanoromycetidae</taxon>
        <taxon>Lecanorales</taxon>
        <taxon>Lecanorineae</taxon>
        <taxon>Cladoniaceae</taxon>
        <taxon>Cladonia</taxon>
    </lineage>
</organism>
<evidence type="ECO:0000256" key="3">
    <source>
        <dbReference type="ARBA" id="ARBA00014385"/>
    </source>
</evidence>
<keyword evidence="6" id="KW-0235">DNA replication</keyword>
<gene>
    <name evidence="11" type="primary">dpo</name>
</gene>
<dbReference type="GO" id="GO:0000166">
    <property type="term" value="F:nucleotide binding"/>
    <property type="evidence" value="ECO:0007669"/>
    <property type="project" value="InterPro"/>
</dbReference>
<keyword evidence="7" id="KW-0239">DNA-directed DNA polymerase</keyword>
<evidence type="ECO:0000256" key="7">
    <source>
        <dbReference type="ARBA" id="ARBA00022932"/>
    </source>
</evidence>
<evidence type="ECO:0000256" key="2">
    <source>
        <dbReference type="ARBA" id="ARBA00012417"/>
    </source>
</evidence>
<dbReference type="RefSeq" id="YP_009529237.1">
    <property type="nucleotide sequence ID" value="NC_039722.1"/>
</dbReference>
<evidence type="ECO:0000256" key="8">
    <source>
        <dbReference type="ARBA" id="ARBA00023125"/>
    </source>
</evidence>
<comment type="catalytic activity">
    <reaction evidence="9">
        <text>DNA(n) + a 2'-deoxyribonucleoside 5'-triphosphate = DNA(n+1) + diphosphate</text>
        <dbReference type="Rhea" id="RHEA:22508"/>
        <dbReference type="Rhea" id="RHEA-COMP:17339"/>
        <dbReference type="Rhea" id="RHEA-COMP:17340"/>
        <dbReference type="ChEBI" id="CHEBI:33019"/>
        <dbReference type="ChEBI" id="CHEBI:61560"/>
        <dbReference type="ChEBI" id="CHEBI:173112"/>
        <dbReference type="EC" id="2.7.7.7"/>
    </reaction>
</comment>